<accession>A0A3N1Y031</accession>
<organism evidence="1 2">
    <name type="scientific">Inmirania thermothiophila</name>
    <dbReference type="NCBI Taxonomy" id="1750597"/>
    <lineage>
        <taxon>Bacteria</taxon>
        <taxon>Pseudomonadati</taxon>
        <taxon>Pseudomonadota</taxon>
        <taxon>Gammaproteobacteria</taxon>
        <taxon>Chromatiales</taxon>
        <taxon>Ectothiorhodospiraceae</taxon>
        <taxon>Inmirania</taxon>
    </lineage>
</organism>
<comment type="caution">
    <text evidence="1">The sequence shown here is derived from an EMBL/GenBank/DDBJ whole genome shotgun (WGS) entry which is preliminary data.</text>
</comment>
<evidence type="ECO:0000313" key="1">
    <source>
        <dbReference type="EMBL" id="ROR32204.1"/>
    </source>
</evidence>
<sequence>MKDQYVGDVNDYLKYGLLRAAARAGTRLLVAWMRTPPDGGTHGRRRGYLRRPEAWRDADPPLFDALAAATAPSLAWVEGSGLLPGARFFGDAVPAGRAARAAWRRRLLAAAADADLVFLDPDNGLAVPSVPPGRAASARYVYPETVAGLWAAGRAVLVFQHFARRRREVEIARRSAQIQALTPGGDHLVFAGAHAFFLLAAPRAQAVRWAAVTREVAGRWGERLAVVRARRP</sequence>
<dbReference type="EMBL" id="RJVI01000002">
    <property type="protein sequence ID" value="ROR32204.1"/>
    <property type="molecule type" value="Genomic_DNA"/>
</dbReference>
<proteinExistence type="predicted"/>
<dbReference type="Proteomes" id="UP000276634">
    <property type="component" value="Unassembled WGS sequence"/>
</dbReference>
<dbReference type="RefSeq" id="WP_123401172.1">
    <property type="nucleotide sequence ID" value="NZ_RJVI01000002.1"/>
</dbReference>
<protein>
    <submittedName>
        <fullName evidence="1">Uncharacterized protein</fullName>
    </submittedName>
</protein>
<dbReference type="OrthoDB" id="7823211at2"/>
<gene>
    <name evidence="1" type="ORF">EDC57_1401</name>
</gene>
<dbReference type="AlphaFoldDB" id="A0A3N1Y031"/>
<reference evidence="1 2" key="1">
    <citation type="submission" date="2018-11" db="EMBL/GenBank/DDBJ databases">
        <title>Genomic Encyclopedia of Type Strains, Phase IV (KMG-IV): sequencing the most valuable type-strain genomes for metagenomic binning, comparative biology and taxonomic classification.</title>
        <authorList>
            <person name="Goeker M."/>
        </authorList>
    </citation>
    <scope>NUCLEOTIDE SEQUENCE [LARGE SCALE GENOMIC DNA]</scope>
    <source>
        <strain evidence="1 2">DSM 100275</strain>
    </source>
</reference>
<evidence type="ECO:0000313" key="2">
    <source>
        <dbReference type="Proteomes" id="UP000276634"/>
    </source>
</evidence>
<name>A0A3N1Y031_9GAMM</name>
<keyword evidence="2" id="KW-1185">Reference proteome</keyword>